<evidence type="ECO:0000313" key="2">
    <source>
        <dbReference type="Proteomes" id="UP000004756"/>
    </source>
</evidence>
<organism evidence="1 2">
    <name type="scientific">[Clostridium] asparagiforme DSM 15981</name>
    <dbReference type="NCBI Taxonomy" id="518636"/>
    <lineage>
        <taxon>Bacteria</taxon>
        <taxon>Bacillati</taxon>
        <taxon>Bacillota</taxon>
        <taxon>Clostridia</taxon>
        <taxon>Lachnospirales</taxon>
        <taxon>Lachnospiraceae</taxon>
        <taxon>Enterocloster</taxon>
    </lineage>
</organism>
<name>C0D6S4_9FIRM</name>
<comment type="caution">
    <text evidence="1">The sequence shown here is derived from an EMBL/GenBank/DDBJ whole genome shotgun (WGS) entry which is preliminary data.</text>
</comment>
<keyword evidence="2" id="KW-1185">Reference proteome</keyword>
<reference evidence="1 2" key="1">
    <citation type="submission" date="2009-02" db="EMBL/GenBank/DDBJ databases">
        <title>Draft genome sequence of Clostridium asparagiforme (DSM 15981).</title>
        <authorList>
            <person name="Sudarsanam P."/>
            <person name="Ley R."/>
            <person name="Guruge J."/>
            <person name="Turnbaugh P.J."/>
            <person name="Mahowald M."/>
            <person name="Liep D."/>
            <person name="Gordon J."/>
        </authorList>
    </citation>
    <scope>NUCLEOTIDE SEQUENCE [LARGE SCALE GENOMIC DNA]</scope>
    <source>
        <strain evidence="1 2">DSM 15981</strain>
    </source>
</reference>
<dbReference type="HOGENOM" id="CLU_3166285_0_0_9"/>
<dbReference type="EMBL" id="ACCJ01000410">
    <property type="protein sequence ID" value="EEG52971.1"/>
    <property type="molecule type" value="Genomic_DNA"/>
</dbReference>
<sequence>MTGRRACALRPAEKSLARLAGKSLGRLYGSRSPGPVPGIFQGFFNLF</sequence>
<dbReference type="Proteomes" id="UP000004756">
    <property type="component" value="Unassembled WGS sequence"/>
</dbReference>
<accession>C0D6S4</accession>
<evidence type="ECO:0000313" key="1">
    <source>
        <dbReference type="EMBL" id="EEG52971.1"/>
    </source>
</evidence>
<proteinExistence type="predicted"/>
<gene>
    <name evidence="1" type="ORF">CLOSTASPAR_04971</name>
</gene>
<protein>
    <submittedName>
        <fullName evidence="1">Uncharacterized protein</fullName>
    </submittedName>
</protein>
<dbReference type="AlphaFoldDB" id="C0D6S4"/>